<evidence type="ECO:0000256" key="1">
    <source>
        <dbReference type="SAM" id="Phobius"/>
    </source>
</evidence>
<dbReference type="Proteomes" id="UP000287823">
    <property type="component" value="Unassembled WGS sequence"/>
</dbReference>
<keyword evidence="3" id="KW-1185">Reference proteome</keyword>
<keyword evidence="1" id="KW-0472">Membrane</keyword>
<evidence type="ECO:0000313" key="2">
    <source>
        <dbReference type="EMBL" id="RUO33180.1"/>
    </source>
</evidence>
<dbReference type="AlphaFoldDB" id="A0A432WHA7"/>
<organism evidence="2 3">
    <name type="scientific">Aliidiomarina soli</name>
    <dbReference type="NCBI Taxonomy" id="1928574"/>
    <lineage>
        <taxon>Bacteria</taxon>
        <taxon>Pseudomonadati</taxon>
        <taxon>Pseudomonadota</taxon>
        <taxon>Gammaproteobacteria</taxon>
        <taxon>Alteromonadales</taxon>
        <taxon>Idiomarinaceae</taxon>
        <taxon>Aliidiomarina</taxon>
    </lineage>
</organism>
<protein>
    <submittedName>
        <fullName evidence="2">Uncharacterized protein</fullName>
    </submittedName>
</protein>
<name>A0A432WHA7_9GAMM</name>
<keyword evidence="1" id="KW-1133">Transmembrane helix</keyword>
<gene>
    <name evidence="2" type="ORF">CWE14_08120</name>
</gene>
<feature type="transmembrane region" description="Helical" evidence="1">
    <location>
        <begin position="40"/>
        <end position="63"/>
    </location>
</feature>
<proteinExistence type="predicted"/>
<comment type="caution">
    <text evidence="2">The sequence shown here is derived from an EMBL/GenBank/DDBJ whole genome shotgun (WGS) entry which is preliminary data.</text>
</comment>
<sequence length="78" mass="8795">MMIIELMRTGDLSPLLVLLMTCLVIISPLALLTAKIKNRLSISVVILCVIPLVNVYALFFLMLMRKLPKTEGRPLQQE</sequence>
<feature type="transmembrane region" description="Helical" evidence="1">
    <location>
        <begin position="12"/>
        <end position="34"/>
    </location>
</feature>
<evidence type="ECO:0000313" key="3">
    <source>
        <dbReference type="Proteomes" id="UP000287823"/>
    </source>
</evidence>
<keyword evidence="1" id="KW-0812">Transmembrane</keyword>
<dbReference type="EMBL" id="PIPO01000003">
    <property type="protein sequence ID" value="RUO33180.1"/>
    <property type="molecule type" value="Genomic_DNA"/>
</dbReference>
<accession>A0A432WHA7</accession>
<reference evidence="2 3" key="1">
    <citation type="journal article" date="2011" name="Front. Microbiol.">
        <title>Genomic signatures of strain selection and enhancement in Bacillus atrophaeus var. globigii, a historical biowarfare simulant.</title>
        <authorList>
            <person name="Gibbons H.S."/>
            <person name="Broomall S.M."/>
            <person name="McNew L.A."/>
            <person name="Daligault H."/>
            <person name="Chapman C."/>
            <person name="Bruce D."/>
            <person name="Karavis M."/>
            <person name="Krepps M."/>
            <person name="McGregor P.A."/>
            <person name="Hong C."/>
            <person name="Park K.H."/>
            <person name="Akmal A."/>
            <person name="Feldman A."/>
            <person name="Lin J.S."/>
            <person name="Chang W.E."/>
            <person name="Higgs B.W."/>
            <person name="Demirev P."/>
            <person name="Lindquist J."/>
            <person name="Liem A."/>
            <person name="Fochler E."/>
            <person name="Read T.D."/>
            <person name="Tapia R."/>
            <person name="Johnson S."/>
            <person name="Bishop-Lilly K.A."/>
            <person name="Detter C."/>
            <person name="Han C."/>
            <person name="Sozhamannan S."/>
            <person name="Rosenzweig C.N."/>
            <person name="Skowronski E.W."/>
        </authorList>
    </citation>
    <scope>NUCLEOTIDE SEQUENCE [LARGE SCALE GENOMIC DNA]</scope>
    <source>
        <strain evidence="2 3">Y4G10-17</strain>
    </source>
</reference>